<dbReference type="AlphaFoldDB" id="A0AAP0HUI7"/>
<evidence type="ECO:0000313" key="16">
    <source>
        <dbReference type="EMBL" id="KAK9097066.1"/>
    </source>
</evidence>
<comment type="caution">
    <text evidence="16">The sequence shown here is derived from an EMBL/GenBank/DDBJ whole genome shotgun (WGS) entry which is preliminary data.</text>
</comment>
<evidence type="ECO:0000256" key="13">
    <source>
        <dbReference type="SAM" id="Phobius"/>
    </source>
</evidence>
<dbReference type="SUPFAM" id="SSF52058">
    <property type="entry name" value="L domain-like"/>
    <property type="match status" value="1"/>
</dbReference>
<keyword evidence="11" id="KW-0547">Nucleotide-binding</keyword>
<keyword evidence="9" id="KW-0675">Receptor</keyword>
<keyword evidence="11" id="KW-0067">ATP-binding</keyword>
<feature type="compositionally biased region" description="Low complexity" evidence="12">
    <location>
        <begin position="717"/>
        <end position="726"/>
    </location>
</feature>
<keyword evidence="3" id="KW-0433">Leucine-rich repeat</keyword>
<dbReference type="Pfam" id="PF00560">
    <property type="entry name" value="LRR_1"/>
    <property type="match status" value="3"/>
</dbReference>
<evidence type="ECO:0000256" key="8">
    <source>
        <dbReference type="ARBA" id="ARBA00023136"/>
    </source>
</evidence>
<dbReference type="InterPro" id="IPR013210">
    <property type="entry name" value="LRR_N_plant-typ"/>
</dbReference>
<dbReference type="Gene3D" id="3.80.10.10">
    <property type="entry name" value="Ribonuclease Inhibitor"/>
    <property type="match status" value="5"/>
</dbReference>
<sequence length="891" mass="98365">MRLLIRFDHVMLFFFLCFVQFHLSIAQSDELRILLRLKTSFQSSSANVFDSWSSSSQSHCNFSGIVCDSNQSVIAIELDHKGLVAKNVPFDLICQLQSLQRLNLSFNFLQGPVTEHIQYCTKLQLFHLAKNSLSGQVPDLSSLKELQSIHLDGNRFTGVFPFKSLENLTSLSVLSVGDNPFGPTLFPSEVLKFGNLYWLYLSNCSLGGRIPMGIGDLTELGNLELADNALFGEIPSDIGKLKNLWQLELYDNQLSGKLPIGFGNLTNLSSFDASNNSLSGDLSELKSLTRLSVLQLFENRFSGEIPEEFGEFKNLTELSLYTNDLTGPLPRKLGFWSNLSLIDVSENRLSGSIPPDLCKNGKMTKMLLIQNQFTGEIPPNLVNCSSLTRLRLSNNSLSGLVPSGIWGLPNLNFIDLAMNRFQGPILPPDIANAKSLAQLRLRSNRFSGEIPPEISKATSLNLIDMSFNSISGEIPSQIGELKQLDSLYIQSNNISGTIPNSLSLCSSLTVLDLSSNSITGEIPNSFSSSSALNSLNLSSNQISGQIPESLASLRLSLLDLSNNRLSGAIPDSLSIAANFGGFAMNPNLCSSTNPNFRPCSSSSTTKSTHFRTLLFSLLSFAIVVLFSSLYYIIFVKNKYRDHNNKKNNNRETLNPQIWEVKSFRRLAFTEREIINSIKDENLIGHGGSGNVYRAVLSNGTELAVKHIWNSHSHSHSHSSNTSATSAMLSSNQNPTQPPPLARRRWKPRRTEFEAEVAALSSISHVNVVKLYSSISSEESSLLVYEYLPNGSLWDRLHGKGKGRVGRCSLGRRGLKLRWARLRGWSICTTGAIAPSCTEMSSLATYCWMSALSLGLLILGWLRLFGLMMPCPIPLFFLLGLLATSLQSMHTR</sequence>
<feature type="domain" description="Protein kinase" evidence="15">
    <location>
        <begin position="677"/>
        <end position="891"/>
    </location>
</feature>
<dbReference type="PANTHER" id="PTHR48053">
    <property type="entry name" value="LEUCINE RICH REPEAT FAMILY PROTEIN, EXPRESSED"/>
    <property type="match status" value="1"/>
</dbReference>
<evidence type="ECO:0000256" key="14">
    <source>
        <dbReference type="SAM" id="SignalP"/>
    </source>
</evidence>
<feature type="transmembrane region" description="Helical" evidence="13">
    <location>
        <begin position="613"/>
        <end position="635"/>
    </location>
</feature>
<evidence type="ECO:0000256" key="11">
    <source>
        <dbReference type="PROSITE-ProRule" id="PRU10141"/>
    </source>
</evidence>
<keyword evidence="4 13" id="KW-0812">Transmembrane</keyword>
<keyword evidence="10" id="KW-0325">Glycoprotein</keyword>
<dbReference type="FunFam" id="3.80.10.10:FF:000095">
    <property type="entry name" value="LRR receptor-like serine/threonine-protein kinase GSO1"/>
    <property type="match status" value="1"/>
</dbReference>
<keyword evidence="5 14" id="KW-0732">Signal</keyword>
<evidence type="ECO:0000256" key="9">
    <source>
        <dbReference type="ARBA" id="ARBA00023170"/>
    </source>
</evidence>
<keyword evidence="6" id="KW-0677">Repeat</keyword>
<dbReference type="FunFam" id="3.80.10.10:FF:000905">
    <property type="entry name" value="Receptor-like protein kinase 7"/>
    <property type="match status" value="1"/>
</dbReference>
<keyword evidence="17" id="KW-1185">Reference proteome</keyword>
<evidence type="ECO:0000256" key="7">
    <source>
        <dbReference type="ARBA" id="ARBA00022989"/>
    </source>
</evidence>
<name>A0AAP0HUI7_9MAGN</name>
<dbReference type="InterPro" id="IPR001611">
    <property type="entry name" value="Leu-rich_rpt"/>
</dbReference>
<dbReference type="GO" id="GO:0005886">
    <property type="term" value="C:plasma membrane"/>
    <property type="evidence" value="ECO:0007669"/>
    <property type="project" value="UniProtKB-SubCell"/>
</dbReference>
<organism evidence="16 17">
    <name type="scientific">Stephania japonica</name>
    <dbReference type="NCBI Taxonomy" id="461633"/>
    <lineage>
        <taxon>Eukaryota</taxon>
        <taxon>Viridiplantae</taxon>
        <taxon>Streptophyta</taxon>
        <taxon>Embryophyta</taxon>
        <taxon>Tracheophyta</taxon>
        <taxon>Spermatophyta</taxon>
        <taxon>Magnoliopsida</taxon>
        <taxon>Ranunculales</taxon>
        <taxon>Menispermaceae</taxon>
        <taxon>Menispermoideae</taxon>
        <taxon>Cissampelideae</taxon>
        <taxon>Stephania</taxon>
    </lineage>
</organism>
<dbReference type="Pfam" id="PF13855">
    <property type="entry name" value="LRR_8"/>
    <property type="match status" value="1"/>
</dbReference>
<dbReference type="Pfam" id="PF23598">
    <property type="entry name" value="LRR_14"/>
    <property type="match status" value="1"/>
</dbReference>
<evidence type="ECO:0000256" key="12">
    <source>
        <dbReference type="SAM" id="MobiDB-lite"/>
    </source>
</evidence>
<evidence type="ECO:0000256" key="6">
    <source>
        <dbReference type="ARBA" id="ARBA00022737"/>
    </source>
</evidence>
<dbReference type="InterPro" id="IPR032675">
    <property type="entry name" value="LRR_dom_sf"/>
</dbReference>
<accession>A0AAP0HUI7</accession>
<dbReference type="EMBL" id="JBBNAE010000009">
    <property type="protein sequence ID" value="KAK9097066.1"/>
    <property type="molecule type" value="Genomic_DNA"/>
</dbReference>
<evidence type="ECO:0000256" key="5">
    <source>
        <dbReference type="ARBA" id="ARBA00022729"/>
    </source>
</evidence>
<feature type="region of interest" description="Disordered" evidence="12">
    <location>
        <begin position="711"/>
        <end position="744"/>
    </location>
</feature>
<evidence type="ECO:0000256" key="3">
    <source>
        <dbReference type="ARBA" id="ARBA00022614"/>
    </source>
</evidence>
<evidence type="ECO:0000256" key="1">
    <source>
        <dbReference type="ARBA" id="ARBA00004167"/>
    </source>
</evidence>
<dbReference type="Proteomes" id="UP001417504">
    <property type="component" value="Unassembled WGS sequence"/>
</dbReference>
<dbReference type="InterPro" id="IPR017441">
    <property type="entry name" value="Protein_kinase_ATP_BS"/>
</dbReference>
<proteinExistence type="predicted"/>
<dbReference type="PROSITE" id="PS00107">
    <property type="entry name" value="PROTEIN_KINASE_ATP"/>
    <property type="match status" value="1"/>
</dbReference>
<dbReference type="Pfam" id="PF08263">
    <property type="entry name" value="LRRNT_2"/>
    <property type="match status" value="1"/>
</dbReference>
<evidence type="ECO:0000259" key="15">
    <source>
        <dbReference type="PROSITE" id="PS50011"/>
    </source>
</evidence>
<dbReference type="GO" id="GO:0004674">
    <property type="term" value="F:protein serine/threonine kinase activity"/>
    <property type="evidence" value="ECO:0007669"/>
    <property type="project" value="UniProtKB-EC"/>
</dbReference>
<dbReference type="InterPro" id="IPR000719">
    <property type="entry name" value="Prot_kinase_dom"/>
</dbReference>
<evidence type="ECO:0000256" key="4">
    <source>
        <dbReference type="ARBA" id="ARBA00022692"/>
    </source>
</evidence>
<dbReference type="SUPFAM" id="SSF56112">
    <property type="entry name" value="Protein kinase-like (PK-like)"/>
    <property type="match status" value="1"/>
</dbReference>
<feature type="transmembrane region" description="Helical" evidence="13">
    <location>
        <begin position="866"/>
        <end position="885"/>
    </location>
</feature>
<evidence type="ECO:0000256" key="10">
    <source>
        <dbReference type="ARBA" id="ARBA00023180"/>
    </source>
</evidence>
<comment type="subcellular location">
    <subcellularLocation>
        <location evidence="2">Cell membrane</location>
    </subcellularLocation>
    <subcellularLocation>
        <location evidence="1">Membrane</location>
        <topology evidence="1">Single-pass membrane protein</topology>
    </subcellularLocation>
</comment>
<dbReference type="Gene3D" id="1.10.510.10">
    <property type="entry name" value="Transferase(Phosphotransferase) domain 1"/>
    <property type="match status" value="1"/>
</dbReference>
<feature type="signal peptide" evidence="14">
    <location>
        <begin position="1"/>
        <end position="26"/>
    </location>
</feature>
<dbReference type="InterPro" id="IPR055414">
    <property type="entry name" value="LRR_R13L4/SHOC2-like"/>
</dbReference>
<dbReference type="PROSITE" id="PS51450">
    <property type="entry name" value="LRR"/>
    <property type="match status" value="1"/>
</dbReference>
<dbReference type="InterPro" id="IPR011009">
    <property type="entry name" value="Kinase-like_dom_sf"/>
</dbReference>
<dbReference type="Pfam" id="PF07714">
    <property type="entry name" value="PK_Tyr_Ser-Thr"/>
    <property type="match status" value="1"/>
</dbReference>
<dbReference type="GO" id="GO:0005524">
    <property type="term" value="F:ATP binding"/>
    <property type="evidence" value="ECO:0007669"/>
    <property type="project" value="UniProtKB-UniRule"/>
</dbReference>
<dbReference type="InterPro" id="IPR051716">
    <property type="entry name" value="Plant_RL_S/T_kinase"/>
</dbReference>
<dbReference type="SUPFAM" id="SSF52047">
    <property type="entry name" value="RNI-like"/>
    <property type="match status" value="1"/>
</dbReference>
<feature type="chain" id="PRO_5043017115" description="Protein kinase domain-containing protein" evidence="14">
    <location>
        <begin position="27"/>
        <end position="891"/>
    </location>
</feature>
<evidence type="ECO:0000313" key="17">
    <source>
        <dbReference type="Proteomes" id="UP001417504"/>
    </source>
</evidence>
<dbReference type="InterPro" id="IPR001245">
    <property type="entry name" value="Ser-Thr/Tyr_kinase_cat_dom"/>
</dbReference>
<evidence type="ECO:0000256" key="2">
    <source>
        <dbReference type="ARBA" id="ARBA00004236"/>
    </source>
</evidence>
<reference evidence="16 17" key="1">
    <citation type="submission" date="2024-01" db="EMBL/GenBank/DDBJ databases">
        <title>Genome assemblies of Stephania.</title>
        <authorList>
            <person name="Yang L."/>
        </authorList>
    </citation>
    <scope>NUCLEOTIDE SEQUENCE [LARGE SCALE GENOMIC DNA]</scope>
    <source>
        <strain evidence="16">QJT</strain>
        <tissue evidence="16">Leaf</tissue>
    </source>
</reference>
<keyword evidence="7 13" id="KW-1133">Transmembrane helix</keyword>
<protein>
    <recommendedName>
        <fullName evidence="15">Protein kinase domain-containing protein</fullName>
    </recommendedName>
</protein>
<keyword evidence="8 13" id="KW-0472">Membrane</keyword>
<dbReference type="PROSITE" id="PS50011">
    <property type="entry name" value="PROTEIN_KINASE_DOM"/>
    <property type="match status" value="1"/>
</dbReference>
<feature type="binding site" evidence="11">
    <location>
        <position position="705"/>
    </location>
    <ligand>
        <name>ATP</name>
        <dbReference type="ChEBI" id="CHEBI:30616"/>
    </ligand>
</feature>
<gene>
    <name evidence="16" type="ORF">Sjap_022563</name>
</gene>
<dbReference type="Gene3D" id="3.30.200.20">
    <property type="entry name" value="Phosphorylase Kinase, domain 1"/>
    <property type="match status" value="1"/>
</dbReference>
<dbReference type="PANTHER" id="PTHR48053:SF109">
    <property type="entry name" value="PROTEIN KINASE DOMAIN-CONTAINING PROTEIN"/>
    <property type="match status" value="1"/>
</dbReference>